<dbReference type="AlphaFoldDB" id="A0A8T8K857"/>
<dbReference type="KEGG" id="meme:HYG87_09660"/>
<dbReference type="Proteomes" id="UP000681041">
    <property type="component" value="Chromosome"/>
</dbReference>
<proteinExistence type="predicted"/>
<evidence type="ECO:0000313" key="2">
    <source>
        <dbReference type="Proteomes" id="UP000681041"/>
    </source>
</evidence>
<evidence type="ECO:0000313" key="1">
    <source>
        <dbReference type="EMBL" id="QUH24002.1"/>
    </source>
</evidence>
<dbReference type="EMBL" id="CP058560">
    <property type="protein sequence ID" value="QUH24002.1"/>
    <property type="molecule type" value="Genomic_DNA"/>
</dbReference>
<sequence>MNFRVVLVVMAIFLFAGVFGSLNFLSNQELDIEQAYAAGTITIIQKTPAGSVPHEVTIVNKGEEAIKVEKGYTLISNSSEDLVIAREEIISPQNNGTVLAYCIEPETNAQEEAELAVSTKAPQLIMDLISNSNPQNPAEAFKTQLKIWILVSDGEVNIYEGEALSLSRKQGISSFELQNNISTSKIEVMTQFNLTENDMGNISTNTNLMNPPKSWWDQISGIISEFIGI</sequence>
<reference evidence="1" key="1">
    <citation type="submission" date="2020-07" db="EMBL/GenBank/DDBJ databases">
        <title>Methanobacterium. sp. MethCan genome.</title>
        <authorList>
            <person name="Postec A."/>
            <person name="Quemeneur M."/>
        </authorList>
    </citation>
    <scope>NUCLEOTIDE SEQUENCE</scope>
    <source>
        <strain evidence="1">MethCAN</strain>
    </source>
</reference>
<dbReference type="OrthoDB" id="70641at2157"/>
<name>A0A8T8K857_9EURY</name>
<organism evidence="1 2">
    <name type="scientific">Methanobacterium alkalithermotolerans</name>
    <dbReference type="NCBI Taxonomy" id="2731220"/>
    <lineage>
        <taxon>Archaea</taxon>
        <taxon>Methanobacteriati</taxon>
        <taxon>Methanobacteriota</taxon>
        <taxon>Methanomada group</taxon>
        <taxon>Methanobacteria</taxon>
        <taxon>Methanobacteriales</taxon>
        <taxon>Methanobacteriaceae</taxon>
        <taxon>Methanobacterium</taxon>
    </lineage>
</organism>
<keyword evidence="2" id="KW-1185">Reference proteome</keyword>
<dbReference type="RefSeq" id="WP_211532959.1">
    <property type="nucleotide sequence ID" value="NZ_CP058560.1"/>
</dbReference>
<gene>
    <name evidence="1" type="ORF">HYG87_09660</name>
</gene>
<accession>A0A8T8K857</accession>
<dbReference type="GeneID" id="64821031"/>
<protein>
    <submittedName>
        <fullName evidence="1">Uncharacterized protein</fullName>
    </submittedName>
</protein>